<reference evidence="1 2" key="1">
    <citation type="submission" date="2020-08" db="EMBL/GenBank/DDBJ databases">
        <title>Genomic Encyclopedia of Type Strains, Phase IV (KMG-IV): sequencing the most valuable type-strain genomes for metagenomic binning, comparative biology and taxonomic classification.</title>
        <authorList>
            <person name="Goeker M."/>
        </authorList>
    </citation>
    <scope>NUCLEOTIDE SEQUENCE [LARGE SCALE GENOMIC DNA]</scope>
    <source>
        <strain evidence="1 2">DSM 5391</strain>
    </source>
</reference>
<gene>
    <name evidence="1" type="ORF">HNR53_000823</name>
</gene>
<sequence>MILYTTMPQELVYQTPVSEFGKQEIIQYEGIPLLVERDENQSYRVIQVMSTDPTHFLDGRCTPGRILTNNRF</sequence>
<dbReference type="Pfam" id="PF14035">
    <property type="entry name" value="YlzJ"/>
    <property type="match status" value="1"/>
</dbReference>
<dbReference type="InterPro" id="IPR025619">
    <property type="entry name" value="YlzJ"/>
</dbReference>
<dbReference type="AlphaFoldDB" id="A0A7X0HRD3"/>
<dbReference type="Proteomes" id="UP000531594">
    <property type="component" value="Unassembled WGS sequence"/>
</dbReference>
<accession>A0A7X0HRD3</accession>
<dbReference type="EMBL" id="JACHGK010000002">
    <property type="protein sequence ID" value="MBB6444215.1"/>
    <property type="molecule type" value="Genomic_DNA"/>
</dbReference>
<evidence type="ECO:0000313" key="1">
    <source>
        <dbReference type="EMBL" id="MBB6444215.1"/>
    </source>
</evidence>
<evidence type="ECO:0000313" key="2">
    <source>
        <dbReference type="Proteomes" id="UP000531594"/>
    </source>
</evidence>
<dbReference type="RefSeq" id="WP_184523082.1">
    <property type="nucleotide sequence ID" value="NZ_JACHGK010000002.1"/>
</dbReference>
<proteinExistence type="predicted"/>
<organism evidence="1 2">
    <name type="scientific">Bacillus benzoevorans</name>
    <dbReference type="NCBI Taxonomy" id="1456"/>
    <lineage>
        <taxon>Bacteria</taxon>
        <taxon>Bacillati</taxon>
        <taxon>Bacillota</taxon>
        <taxon>Bacilli</taxon>
        <taxon>Bacillales</taxon>
        <taxon>Bacillaceae</taxon>
        <taxon>Bacillus</taxon>
    </lineage>
</organism>
<comment type="caution">
    <text evidence="1">The sequence shown here is derived from an EMBL/GenBank/DDBJ whole genome shotgun (WGS) entry which is preliminary data.</text>
</comment>
<protein>
    <submittedName>
        <fullName evidence="1">Uncharacterized protein</fullName>
    </submittedName>
</protein>
<name>A0A7X0HRD3_9BACI</name>
<keyword evidence="2" id="KW-1185">Reference proteome</keyword>